<evidence type="ECO:0000313" key="2">
    <source>
        <dbReference type="EMBL" id="PFG60204.1"/>
    </source>
</evidence>
<evidence type="ECO:0000256" key="1">
    <source>
        <dbReference type="SAM" id="Phobius"/>
    </source>
</evidence>
<dbReference type="RefSeq" id="WP_098480547.1">
    <property type="nucleotide sequence ID" value="NZ_PDJN01000003.1"/>
</dbReference>
<keyword evidence="1" id="KW-0812">Transmembrane</keyword>
<proteinExistence type="predicted"/>
<reference evidence="2 3" key="1">
    <citation type="submission" date="2017-09" db="EMBL/GenBank/DDBJ databases">
        <authorList>
            <person name="DeBolt S."/>
            <person name="Huntemann M."/>
            <person name="Clum A."/>
            <person name="Pillay M."/>
            <person name="Palaniappan K."/>
            <person name="Varghese N."/>
            <person name="Mikhailova N."/>
            <person name="Stamatis D."/>
            <person name="Reddy T."/>
            <person name="Daum C."/>
            <person name="Shapiro N."/>
            <person name="Ivanova N."/>
            <person name="Kyrpides N."/>
            <person name="Woyke T."/>
        </authorList>
    </citation>
    <scope>NUCLEOTIDE SEQUENCE [LARGE SCALE GENOMIC DNA]</scope>
    <source>
        <strain evidence="2 3">A2-S9</strain>
    </source>
</reference>
<feature type="transmembrane region" description="Helical" evidence="1">
    <location>
        <begin position="12"/>
        <end position="30"/>
    </location>
</feature>
<name>A0A7Z1GQ72_9PSED</name>
<dbReference type="EMBL" id="PDJN01000003">
    <property type="protein sequence ID" value="PFG60204.1"/>
    <property type="molecule type" value="Genomic_DNA"/>
</dbReference>
<accession>A0A7Z1GQ72</accession>
<reference evidence="2 3" key="2">
    <citation type="submission" date="2017-10" db="EMBL/GenBank/DDBJ databases">
        <title>Bacterial endophytes that colonize and modify switchgrass growth.</title>
        <authorList>
            <person name="Debolt S."/>
        </authorList>
    </citation>
    <scope>NUCLEOTIDE SEQUENCE [LARGE SCALE GENOMIC DNA]</scope>
    <source>
        <strain evidence="2 3">A2-S9</strain>
    </source>
</reference>
<comment type="caution">
    <text evidence="2">The sequence shown here is derived from an EMBL/GenBank/DDBJ whole genome shotgun (WGS) entry which is preliminary data.</text>
</comment>
<dbReference type="Proteomes" id="UP000221580">
    <property type="component" value="Unassembled WGS sequence"/>
</dbReference>
<feature type="transmembrane region" description="Helical" evidence="1">
    <location>
        <begin position="177"/>
        <end position="199"/>
    </location>
</feature>
<gene>
    <name evidence="2" type="ORF">DM05_4910</name>
</gene>
<keyword evidence="1" id="KW-1133">Transmembrane helix</keyword>
<sequence>MKAKGFDWKFFSTILVAIAGLGIPIFFWQADLTAHSLSVRLISSSALQAPAGSGIQDLKIMVNGTAIESPFISSLTLSNTGSKPIASADFETPLELISRNKSALISAQIAKSVPEDIPAKVVVAADRLQILPFLSNPKDEVTITVVSSGQPDFSAKARISGVKEVAYEDMTEAKKTVGSAIFAAALSLIGFAIYVFFMLSGKFSSPSIVSPGIKMITALWAAITASAISERFTTLLGDTPTALAVSIGFLIVGGALGLVLAIRARRKNYQTSLHP</sequence>
<evidence type="ECO:0000313" key="3">
    <source>
        <dbReference type="Proteomes" id="UP000221580"/>
    </source>
</evidence>
<protein>
    <submittedName>
        <fullName evidence="2">Uncharacterized protein</fullName>
    </submittedName>
</protein>
<dbReference type="AlphaFoldDB" id="A0A7Z1GQ72"/>
<feature type="transmembrane region" description="Helical" evidence="1">
    <location>
        <begin position="241"/>
        <end position="262"/>
    </location>
</feature>
<keyword evidence="1" id="KW-0472">Membrane</keyword>
<organism evidence="2 3">
    <name type="scientific">Pseudomonas poae</name>
    <dbReference type="NCBI Taxonomy" id="200451"/>
    <lineage>
        <taxon>Bacteria</taxon>
        <taxon>Pseudomonadati</taxon>
        <taxon>Pseudomonadota</taxon>
        <taxon>Gammaproteobacteria</taxon>
        <taxon>Pseudomonadales</taxon>
        <taxon>Pseudomonadaceae</taxon>
        <taxon>Pseudomonas</taxon>
    </lineage>
</organism>